<sequence>MEFTADKILIKDFFSGNKQYTIPRYQREYSWEEKQLDDFYRDIVDNINFSEESKNTDYFFGTVMLVGDMIQHKEPLQIVDGQQRITTMTIFFSALAKVAEKFDKKISNNIWRYIIGFDEDGEDYKVLENLTASPYFEDKIQSRNSEGIYSDSILEGTEQYKIQYAYDFFLKKLSTDVNNFSQQYGLAEIEIIKIIRSQLTGSQVIYICSHTEEDVNKIFENINSKGQKLYTLDLIKNEIFSVENELVPIDKAKEIWSQIKNNLISDREAISVDTFYRHFWISNYGQSKMSDLYDNFLSTIKPEDYYKYLKKLRDSSRNYMLVVSPTDNMFQGHSISKKDIARVKNILNNITVNFRITQARIFILVAYEKYMNNQIKFKDFQNIIEFIEEFHYVHNAICKQRNNKLENKYGSYARKLRKAADRGDWNRVINGFKDDFKSLLPDKKTFIDHFVSLTYKKKSSTAKQNQLNVVAKYSIKKYEEILHGSADYDYLNESIEHIVSESENPNICCHIGNLTLLEENLNKKSDDEKLSKKIELYGESKYCSTRKFLEEYSDKFSQTDFDNRARTIGEVIYNGIIVTD</sequence>
<feature type="domain" description="GmrSD restriction endonucleases N-terminal" evidence="1">
    <location>
        <begin position="10"/>
        <end position="240"/>
    </location>
</feature>
<dbReference type="Proteomes" id="UP000483765">
    <property type="component" value="Unassembled WGS sequence"/>
</dbReference>
<gene>
    <name evidence="3" type="ORF">GLP18_08785</name>
</gene>
<protein>
    <submittedName>
        <fullName evidence="3">DUF262 domain-containing protein</fullName>
    </submittedName>
</protein>
<evidence type="ECO:0000313" key="4">
    <source>
        <dbReference type="Proteomes" id="UP000483765"/>
    </source>
</evidence>
<dbReference type="RefSeq" id="WP_160864437.1">
    <property type="nucleotide sequence ID" value="NZ_JAIMEP010000004.1"/>
</dbReference>
<accession>A0A6L8MYY0</accession>
<dbReference type="Pfam" id="PF03235">
    <property type="entry name" value="GmrSD_N"/>
    <property type="match status" value="1"/>
</dbReference>
<evidence type="ECO:0000259" key="2">
    <source>
        <dbReference type="Pfam" id="PF07510"/>
    </source>
</evidence>
<dbReference type="AlphaFoldDB" id="A0A6L8MYY0"/>
<organism evidence="3 4">
    <name type="scientific">Streptococcus suis</name>
    <dbReference type="NCBI Taxonomy" id="1307"/>
    <lineage>
        <taxon>Bacteria</taxon>
        <taxon>Bacillati</taxon>
        <taxon>Bacillota</taxon>
        <taxon>Bacilli</taxon>
        <taxon>Lactobacillales</taxon>
        <taxon>Streptococcaceae</taxon>
        <taxon>Streptococcus</taxon>
    </lineage>
</organism>
<evidence type="ECO:0000313" key="3">
    <source>
        <dbReference type="EMBL" id="MYN70304.1"/>
    </source>
</evidence>
<reference evidence="3 4" key="1">
    <citation type="submission" date="2019-11" db="EMBL/GenBank/DDBJ databases">
        <title>Divergent Streptococcus suis from cattle.</title>
        <authorList>
            <person name="Williamson C."/>
        </authorList>
    </citation>
    <scope>NUCLEOTIDE SEQUENCE [LARGE SCALE GENOMIC DNA]</scope>
    <source>
        <strain evidence="3 4">10-36905</strain>
    </source>
</reference>
<dbReference type="PANTHER" id="PTHR35149">
    <property type="entry name" value="SLL5132 PROTEIN"/>
    <property type="match status" value="1"/>
</dbReference>
<dbReference type="InterPro" id="IPR004919">
    <property type="entry name" value="GmrSD_N"/>
</dbReference>
<dbReference type="Pfam" id="PF07510">
    <property type="entry name" value="GmrSD_C"/>
    <property type="match status" value="1"/>
</dbReference>
<feature type="domain" description="GmrSD restriction endonucleases C-terminal" evidence="2">
    <location>
        <begin position="442"/>
        <end position="568"/>
    </location>
</feature>
<name>A0A6L8MYY0_STRSU</name>
<proteinExistence type="predicted"/>
<dbReference type="EMBL" id="WNXH01000015">
    <property type="protein sequence ID" value="MYN70304.1"/>
    <property type="molecule type" value="Genomic_DNA"/>
</dbReference>
<dbReference type="InterPro" id="IPR011089">
    <property type="entry name" value="GmrSD_C"/>
</dbReference>
<evidence type="ECO:0000259" key="1">
    <source>
        <dbReference type="Pfam" id="PF03235"/>
    </source>
</evidence>
<dbReference type="PANTHER" id="PTHR35149:SF1">
    <property type="entry name" value="DUF5655 DOMAIN-CONTAINING PROTEIN"/>
    <property type="match status" value="1"/>
</dbReference>
<comment type="caution">
    <text evidence="3">The sequence shown here is derived from an EMBL/GenBank/DDBJ whole genome shotgun (WGS) entry which is preliminary data.</text>
</comment>